<comment type="caution">
    <text evidence="3">The sequence shown here is derived from an EMBL/GenBank/DDBJ whole genome shotgun (WGS) entry which is preliminary data.</text>
</comment>
<dbReference type="Proteomes" id="UP000075591">
    <property type="component" value="Unassembled WGS sequence"/>
</dbReference>
<accession>A0A150B041</accession>
<evidence type="ECO:0000313" key="4">
    <source>
        <dbReference type="EMBL" id="MBK1608690.1"/>
    </source>
</evidence>
<keyword evidence="1" id="KW-0472">Membrane</keyword>
<sequence length="225" mass="26969">MFVSRKKKQVKQYLRSMSTICMGTYFLIHYFTKYEFTFIRDRILGKKFLKKQLQRFDCNEPAQLKEMIEWLLTEGSRQEFQTMYNQLTPLSEAQRKLLLPRQSNDEKMYVVNYSLHMLPDAGIAAFDYAWCICLSRIGKRLGYLSKKEAEYYMIQAAKLAQNSYSDWHEYFLAFHIGSHFNKLDIEFISKDKYNIFYTLGMFRVKDSYVHTIAWKNDLLTDMREG</sequence>
<dbReference type="Pfam" id="PF06889">
    <property type="entry name" value="DUF1266"/>
    <property type="match status" value="1"/>
</dbReference>
<evidence type="ECO:0000313" key="6">
    <source>
        <dbReference type="Proteomes" id="UP000613452"/>
    </source>
</evidence>
<feature type="domain" description="DUF1266" evidence="2">
    <location>
        <begin position="55"/>
        <end position="197"/>
    </location>
</feature>
<keyword evidence="1" id="KW-0812">Transmembrane</keyword>
<organism evidence="3 5">
    <name type="scientific">Bacillus cereus</name>
    <dbReference type="NCBI Taxonomy" id="1396"/>
    <lineage>
        <taxon>Bacteria</taxon>
        <taxon>Bacillati</taxon>
        <taxon>Bacillota</taxon>
        <taxon>Bacilli</taxon>
        <taxon>Bacillales</taxon>
        <taxon>Bacillaceae</taxon>
        <taxon>Bacillus</taxon>
        <taxon>Bacillus cereus group</taxon>
    </lineage>
</organism>
<gene>
    <name evidence="3" type="ORF">AT274_12415</name>
    <name evidence="4" type="ORF">JCR31_12285</name>
</gene>
<feature type="transmembrane region" description="Helical" evidence="1">
    <location>
        <begin position="12"/>
        <end position="32"/>
    </location>
</feature>
<evidence type="ECO:0000256" key="1">
    <source>
        <dbReference type="SAM" id="Phobius"/>
    </source>
</evidence>
<reference evidence="3 5" key="1">
    <citation type="submission" date="2015-12" db="EMBL/GenBank/DDBJ databases">
        <title>Bacillus cereus Group isolate.</title>
        <authorList>
            <person name="Kovac J."/>
        </authorList>
    </citation>
    <scope>NUCLEOTIDE SEQUENCE [LARGE SCALE GENOMIC DNA]</scope>
    <source>
        <strain evidence="3 5">FSL W8-0275</strain>
    </source>
</reference>
<dbReference type="Proteomes" id="UP000613452">
    <property type="component" value="Unassembled WGS sequence"/>
</dbReference>
<protein>
    <submittedName>
        <fullName evidence="4">DUF1266 domain-containing protein</fullName>
    </submittedName>
    <submittedName>
        <fullName evidence="3">Peptide chain release factor A</fullName>
    </submittedName>
</protein>
<dbReference type="EMBL" id="JAEFBZ010000001">
    <property type="protein sequence ID" value="MBK1608690.1"/>
    <property type="molecule type" value="Genomic_DNA"/>
</dbReference>
<evidence type="ECO:0000259" key="2">
    <source>
        <dbReference type="Pfam" id="PF06889"/>
    </source>
</evidence>
<dbReference type="OMA" id="KEAEHYM"/>
<dbReference type="AlphaFoldDB" id="A0A150B041"/>
<proteinExistence type="predicted"/>
<evidence type="ECO:0000313" key="3">
    <source>
        <dbReference type="EMBL" id="KXX91502.1"/>
    </source>
</evidence>
<dbReference type="EMBL" id="LOMT01000115">
    <property type="protein sequence ID" value="KXX91502.1"/>
    <property type="molecule type" value="Genomic_DNA"/>
</dbReference>
<evidence type="ECO:0000313" key="5">
    <source>
        <dbReference type="Proteomes" id="UP000075591"/>
    </source>
</evidence>
<name>A0A150B041_BACCE</name>
<dbReference type="InterPro" id="IPR009677">
    <property type="entry name" value="DUF1266"/>
</dbReference>
<keyword evidence="1" id="KW-1133">Transmembrane helix</keyword>
<dbReference type="PATRIC" id="fig|1396.432.peg.2759"/>
<reference evidence="4 6" key="2">
    <citation type="submission" date="2020-12" db="EMBL/GenBank/DDBJ databases">
        <title>Genome assembly for a thermostable protease producing Bacillus cereus MAKP1 strain isolated from chicken gut.</title>
        <authorList>
            <person name="Malaviya A."/>
        </authorList>
    </citation>
    <scope>NUCLEOTIDE SEQUENCE [LARGE SCALE GENOMIC DNA]</scope>
    <source>
        <strain evidence="4 6">MAKP1</strain>
    </source>
</reference>
<dbReference type="RefSeq" id="WP_000498143.1">
    <property type="nucleotide sequence ID" value="NZ_AP022877.1"/>
</dbReference>